<feature type="transmembrane region" description="Helical" evidence="1">
    <location>
        <begin position="41"/>
        <end position="59"/>
    </location>
</feature>
<dbReference type="EMBL" id="CP010904">
    <property type="protein sequence ID" value="AKJ63384.1"/>
    <property type="molecule type" value="Genomic_DNA"/>
</dbReference>
<dbReference type="PANTHER" id="PTHR37947">
    <property type="entry name" value="BLL2462 PROTEIN"/>
    <property type="match status" value="1"/>
</dbReference>
<dbReference type="RefSeq" id="WP_052880823.1">
    <property type="nucleotide sequence ID" value="NZ_CP010904.1"/>
</dbReference>
<organism evidence="3 4">
    <name type="scientific">Kiritimatiella glycovorans</name>
    <dbReference type="NCBI Taxonomy" id="1307763"/>
    <lineage>
        <taxon>Bacteria</taxon>
        <taxon>Pseudomonadati</taxon>
        <taxon>Kiritimatiellota</taxon>
        <taxon>Kiritimatiellia</taxon>
        <taxon>Kiritimatiellales</taxon>
        <taxon>Kiritimatiellaceae</taxon>
        <taxon>Kiritimatiella</taxon>
    </lineage>
</organism>
<dbReference type="STRING" id="1307763.L21SP4_00098"/>
<keyword evidence="1" id="KW-0812">Transmembrane</keyword>
<keyword evidence="4" id="KW-1185">Reference proteome</keyword>
<dbReference type="SUPFAM" id="SSF53300">
    <property type="entry name" value="vWA-like"/>
    <property type="match status" value="1"/>
</dbReference>
<evidence type="ECO:0000313" key="3">
    <source>
        <dbReference type="EMBL" id="AKJ63384.1"/>
    </source>
</evidence>
<dbReference type="Pfam" id="PF07090">
    <property type="entry name" value="GATase1_like"/>
    <property type="match status" value="1"/>
</dbReference>
<dbReference type="PANTHER" id="PTHR37947:SF1">
    <property type="entry name" value="BLL2462 PROTEIN"/>
    <property type="match status" value="1"/>
</dbReference>
<dbReference type="Proteomes" id="UP000035268">
    <property type="component" value="Chromosome"/>
</dbReference>
<dbReference type="Gene3D" id="3.40.50.880">
    <property type="match status" value="1"/>
</dbReference>
<evidence type="ECO:0000259" key="2">
    <source>
        <dbReference type="Pfam" id="PF07090"/>
    </source>
</evidence>
<keyword evidence="1" id="KW-1133">Transmembrane helix</keyword>
<feature type="domain" description="Putative glutamine amidotransferase" evidence="2">
    <location>
        <begin position="362"/>
        <end position="544"/>
    </location>
</feature>
<dbReference type="OrthoDB" id="9781333at2"/>
<evidence type="ECO:0000256" key="1">
    <source>
        <dbReference type="SAM" id="Phobius"/>
    </source>
</evidence>
<proteinExistence type="predicted"/>
<dbReference type="InterPro" id="IPR036465">
    <property type="entry name" value="vWFA_dom_sf"/>
</dbReference>
<name>A0A0G3EGX9_9BACT</name>
<keyword evidence="1" id="KW-0472">Membrane</keyword>
<dbReference type="SUPFAM" id="SSF52317">
    <property type="entry name" value="Class I glutamine amidotransferase-like"/>
    <property type="match status" value="1"/>
</dbReference>
<dbReference type="KEGG" id="vbl:L21SP4_00098"/>
<evidence type="ECO:0000313" key="4">
    <source>
        <dbReference type="Proteomes" id="UP000035268"/>
    </source>
</evidence>
<dbReference type="AlphaFoldDB" id="A0A0G3EGX9"/>
<gene>
    <name evidence="3" type="ORF">L21SP4_00098</name>
</gene>
<reference evidence="4" key="1">
    <citation type="submission" date="2015-02" db="EMBL/GenBank/DDBJ databases">
        <title>Description and complete genome sequence of the first cultured representative of the subdivision 5 of the Verrucomicrobia phylum.</title>
        <authorList>
            <person name="Spring S."/>
            <person name="Bunk B."/>
            <person name="Sproer C."/>
            <person name="Klenk H.-P."/>
        </authorList>
    </citation>
    <scope>NUCLEOTIDE SEQUENCE [LARGE SCALE GENOMIC DNA]</scope>
    <source>
        <strain evidence="4">L21-Fru-AB</strain>
    </source>
</reference>
<accession>A0A0G3EGX9</accession>
<reference evidence="3 4" key="2">
    <citation type="journal article" date="2016" name="ISME J.">
        <title>Characterization of the first cultured representative of Verrucomicrobia subdivision 5 indicates the proposal of a novel phylum.</title>
        <authorList>
            <person name="Spring S."/>
            <person name="Bunk B."/>
            <person name="Sproer C."/>
            <person name="Schumann P."/>
            <person name="Rohde M."/>
            <person name="Tindall B.J."/>
            <person name="Klenk H.P."/>
        </authorList>
    </citation>
    <scope>NUCLEOTIDE SEQUENCE [LARGE SCALE GENOMIC DNA]</scope>
    <source>
        <strain evidence="3 4">L21-Fru-AB</strain>
    </source>
</reference>
<dbReference type="InterPro" id="IPR010768">
    <property type="entry name" value="GATase1-like"/>
</dbReference>
<sequence>MIDWRPHLDPLLCGVVLLAVALAAWMLYLRIKAGPRGSAPFALFLPKVLAAAFLVLALLEPVIQRERREEGSDRVLVLVDRSGSMRVADGEMSRYGRARSTAERLRAMLPADIGLELQSFDTGIHEDLPDPAGPDEDAGTDLGACLLELGKRDLSDCAALLLITDGGDTVIEDPALPPVPLSVLGVGSVTGRWNDVRIEAFRLPGTVEEGTGFEATVDVTASSGSLSFARRLGRVTLRLERRTPDGSWEAVKRRSIDLGERSVRERFRLEAGDGGVHRYRAVLPEVEGEISALNNAREGALEVRTRSSQVLYFTRRLGTAYKMVRGELGRDPGIAFTGMFRTIGERFTVVGEDVDETGALEKGFPESVEALRRYDTVILGAFPADEWSPAQIEALRAYVEQGGTAVFLAGTESYGARGYPGTPLEDLLPWRIAAGDAEMLTGAFPVTVPPQTRSHPAVRGLADALAETSATVESLSPAGTLKPGAEALLYASTGEGRIPLVAWQAFGRGKVLAFQSNTFWKWSRRNEALREAYGTFWRQTARWLAGAEESGTRFSYRWDREHYAPGDRAQLEIRSLGASSSGRVEFSAVLERDGELEQVSVREVEGVEDTWRAGLRFRRRGHYLFTLTANENGRTVETYEKRLPVFPKVGEGARLELDEAFLRRLAQQGGGAYGHESRQDEFLQKFARGMWRRTVTIEEPLMESRYAVGAFLLVLVIEWIIRRRRNLF</sequence>
<feature type="transmembrane region" description="Helical" evidence="1">
    <location>
        <begin position="12"/>
        <end position="29"/>
    </location>
</feature>
<dbReference type="InterPro" id="IPR029062">
    <property type="entry name" value="Class_I_gatase-like"/>
</dbReference>
<protein>
    <recommendedName>
        <fullName evidence="2">Putative glutamine amidotransferase domain-containing protein</fullName>
    </recommendedName>
</protein>